<reference evidence="1" key="1">
    <citation type="journal article" date="2014" name="Front. Microbiol.">
        <title>High frequency of phylogenetically diverse reductive dehalogenase-homologous genes in deep subseafloor sedimentary metagenomes.</title>
        <authorList>
            <person name="Kawai M."/>
            <person name="Futagami T."/>
            <person name="Toyoda A."/>
            <person name="Takaki Y."/>
            <person name="Nishi S."/>
            <person name="Hori S."/>
            <person name="Arai W."/>
            <person name="Tsubouchi T."/>
            <person name="Morono Y."/>
            <person name="Uchiyama I."/>
            <person name="Ito T."/>
            <person name="Fujiyama A."/>
            <person name="Inagaki F."/>
            <person name="Takami H."/>
        </authorList>
    </citation>
    <scope>NUCLEOTIDE SEQUENCE</scope>
    <source>
        <strain evidence="1">Expedition CK06-06</strain>
    </source>
</reference>
<evidence type="ECO:0000313" key="1">
    <source>
        <dbReference type="EMBL" id="GAG36716.1"/>
    </source>
</evidence>
<dbReference type="EMBL" id="BARS01049785">
    <property type="protein sequence ID" value="GAG36716.1"/>
    <property type="molecule type" value="Genomic_DNA"/>
</dbReference>
<comment type="caution">
    <text evidence="1">The sequence shown here is derived from an EMBL/GenBank/DDBJ whole genome shotgun (WGS) entry which is preliminary data.</text>
</comment>
<proteinExistence type="predicted"/>
<protein>
    <submittedName>
        <fullName evidence="1">Uncharacterized protein</fullName>
    </submittedName>
</protein>
<dbReference type="AlphaFoldDB" id="X0YIR0"/>
<feature type="non-terminal residue" evidence="1">
    <location>
        <position position="240"/>
    </location>
</feature>
<organism evidence="1">
    <name type="scientific">marine sediment metagenome</name>
    <dbReference type="NCBI Taxonomy" id="412755"/>
    <lineage>
        <taxon>unclassified sequences</taxon>
        <taxon>metagenomes</taxon>
        <taxon>ecological metagenomes</taxon>
    </lineage>
</organism>
<name>X0YIR0_9ZZZZ</name>
<accession>X0YIR0</accession>
<sequence length="240" mass="27431">IYHIYNDFITQQQPESQEEMAIVINPIPGIFEDTLAGPVYYPLVSGVANSFSPYALKIQDPNEGFARVAFGHGYATVLDDFPVISMSTIKNPIPLRFLKYGNSQHFFYALDMTKNKELKGNEMETMKKLHIKFADFHKISLLGGLKNMVSLEEIIQNNRYGFRSCLTKIMESISAKISSHFQIEFVFNPNFKDPGQNNNNFHVVQLTQLPEKKLTTVRIPKQVKHTYLSIENLQGHGVER</sequence>
<gene>
    <name evidence="1" type="ORF">S01H1_74417</name>
</gene>
<feature type="non-terminal residue" evidence="1">
    <location>
        <position position="1"/>
    </location>
</feature>